<comment type="caution">
    <text evidence="2">The sequence shown here is derived from an EMBL/GenBank/DDBJ whole genome shotgun (WGS) entry which is preliminary data.</text>
</comment>
<feature type="coiled-coil region" evidence="1">
    <location>
        <begin position="22"/>
        <end position="49"/>
    </location>
</feature>
<evidence type="ECO:0000256" key="1">
    <source>
        <dbReference type="SAM" id="Coils"/>
    </source>
</evidence>
<proteinExistence type="predicted"/>
<accession>A0A0F9T0G6</accession>
<organism evidence="2">
    <name type="scientific">marine sediment metagenome</name>
    <dbReference type="NCBI Taxonomy" id="412755"/>
    <lineage>
        <taxon>unclassified sequences</taxon>
        <taxon>metagenomes</taxon>
        <taxon>ecological metagenomes</taxon>
    </lineage>
</organism>
<keyword evidence="1" id="KW-0175">Coiled coil</keyword>
<protein>
    <submittedName>
        <fullName evidence="2">Uncharacterized protein</fullName>
    </submittedName>
</protein>
<dbReference type="AlphaFoldDB" id="A0A0F9T0G6"/>
<reference evidence="2" key="1">
    <citation type="journal article" date="2015" name="Nature">
        <title>Complex archaea that bridge the gap between prokaryotes and eukaryotes.</title>
        <authorList>
            <person name="Spang A."/>
            <person name="Saw J.H."/>
            <person name="Jorgensen S.L."/>
            <person name="Zaremba-Niedzwiedzka K."/>
            <person name="Martijn J."/>
            <person name="Lind A.E."/>
            <person name="van Eijk R."/>
            <person name="Schleper C."/>
            <person name="Guy L."/>
            <person name="Ettema T.J."/>
        </authorList>
    </citation>
    <scope>NUCLEOTIDE SEQUENCE</scope>
</reference>
<gene>
    <name evidence="2" type="ORF">LCGC14_0387620</name>
</gene>
<dbReference type="EMBL" id="LAZR01000321">
    <property type="protein sequence ID" value="KKN74720.1"/>
    <property type="molecule type" value="Genomic_DNA"/>
</dbReference>
<name>A0A0F9T0G6_9ZZZZ</name>
<evidence type="ECO:0000313" key="2">
    <source>
        <dbReference type="EMBL" id="KKN74720.1"/>
    </source>
</evidence>
<sequence>MIKTDNRIEIFKLMSDGMHKSISTMELRINDLENRVTILEVENVLLRESANAK</sequence>